<feature type="transmembrane region" description="Helical" evidence="1">
    <location>
        <begin position="16"/>
        <end position="35"/>
    </location>
</feature>
<feature type="transmembrane region" description="Helical" evidence="1">
    <location>
        <begin position="55"/>
        <end position="75"/>
    </location>
</feature>
<evidence type="ECO:0000256" key="1">
    <source>
        <dbReference type="SAM" id="Phobius"/>
    </source>
</evidence>
<evidence type="ECO:0000313" key="2">
    <source>
        <dbReference type="EMBL" id="SCZ81819.1"/>
    </source>
</evidence>
<reference evidence="2 3" key="1">
    <citation type="submission" date="2016-10" db="EMBL/GenBank/DDBJ databases">
        <authorList>
            <person name="de Groot N.N."/>
        </authorList>
    </citation>
    <scope>NUCLEOTIDE SEQUENCE [LARGE SCALE GENOMIC DNA]</scope>
    <source>
        <strain evidence="2 3">DSM 2784</strain>
    </source>
</reference>
<feature type="transmembrane region" description="Helical" evidence="1">
    <location>
        <begin position="150"/>
        <end position="170"/>
    </location>
</feature>
<keyword evidence="1" id="KW-1133">Transmembrane helix</keyword>
<dbReference type="OrthoDB" id="4966203at2"/>
<feature type="transmembrane region" description="Helical" evidence="1">
    <location>
        <begin position="87"/>
        <end position="108"/>
    </location>
</feature>
<dbReference type="Proteomes" id="UP000199208">
    <property type="component" value="Unassembled WGS sequence"/>
</dbReference>
<accession>A0A1G5S868</accession>
<dbReference type="STRING" id="1120920.SAMN03080599_03064"/>
<dbReference type="InterPro" id="IPR014509">
    <property type="entry name" value="YjdF-like"/>
</dbReference>
<feature type="transmembrane region" description="Helical" evidence="1">
    <location>
        <begin position="120"/>
        <end position="138"/>
    </location>
</feature>
<keyword evidence="3" id="KW-1185">Reference proteome</keyword>
<protein>
    <submittedName>
        <fullName evidence="2">Uncharacterized protein</fullName>
    </submittedName>
</protein>
<feature type="transmembrane region" description="Helical" evidence="1">
    <location>
        <begin position="206"/>
        <end position="224"/>
    </location>
</feature>
<dbReference type="EMBL" id="FMWL01000024">
    <property type="protein sequence ID" value="SCZ81819.1"/>
    <property type="molecule type" value="Genomic_DNA"/>
</dbReference>
<dbReference type="Pfam" id="PF09997">
    <property type="entry name" value="DUF2238"/>
    <property type="match status" value="1"/>
</dbReference>
<organism evidence="2 3">
    <name type="scientific">Acidaminobacter hydrogenoformans DSM 2784</name>
    <dbReference type="NCBI Taxonomy" id="1120920"/>
    <lineage>
        <taxon>Bacteria</taxon>
        <taxon>Bacillati</taxon>
        <taxon>Bacillota</taxon>
        <taxon>Clostridia</taxon>
        <taxon>Peptostreptococcales</taxon>
        <taxon>Acidaminobacteraceae</taxon>
        <taxon>Acidaminobacter</taxon>
    </lineage>
</organism>
<gene>
    <name evidence="2" type="ORF">SAMN03080599_03064</name>
</gene>
<evidence type="ECO:0000313" key="3">
    <source>
        <dbReference type="Proteomes" id="UP000199208"/>
    </source>
</evidence>
<name>A0A1G5S868_9FIRM</name>
<dbReference type="RefSeq" id="WP_092593010.1">
    <property type="nucleotide sequence ID" value="NZ_FMWL01000024.1"/>
</dbReference>
<proteinExistence type="predicted"/>
<keyword evidence="1" id="KW-0472">Membrane</keyword>
<keyword evidence="1" id="KW-0812">Transmembrane</keyword>
<dbReference type="AlphaFoldDB" id="A0A1G5S868"/>
<sequence length="242" mass="27593">MKIQFSYLLKNRVRRLLFMILVGTMIYALLGIINAPTDAVSPSGESYHILVKADYVQILIKCLLGLVVMTLPGLIETSQRVDLPEALEILYFVFLFMAIFLGSIRNFYERVPHWDTVLHFFSSMMLGFFGFYLVAMLNTSKRVPLYMTPLFVAFFSFCFTMMIGVLWEIYEFVIDGAFIQNMQRFTLEDGTLLVGRAALNDTMMDFVVNGIGALAVSVWGYGHLKKKGLLPGMKDFWMTGDD</sequence>